<name>A0A9Q3DX27_9BASI</name>
<evidence type="ECO:0000313" key="2">
    <source>
        <dbReference type="Proteomes" id="UP000765509"/>
    </source>
</evidence>
<gene>
    <name evidence="1" type="ORF">O181_047951</name>
</gene>
<comment type="caution">
    <text evidence="1">The sequence shown here is derived from an EMBL/GenBank/DDBJ whole genome shotgun (WGS) entry which is preliminary data.</text>
</comment>
<evidence type="ECO:0000313" key="1">
    <source>
        <dbReference type="EMBL" id="MBW0508236.1"/>
    </source>
</evidence>
<keyword evidence="2" id="KW-1185">Reference proteome</keyword>
<proteinExistence type="predicted"/>
<organism evidence="1 2">
    <name type="scientific">Austropuccinia psidii MF-1</name>
    <dbReference type="NCBI Taxonomy" id="1389203"/>
    <lineage>
        <taxon>Eukaryota</taxon>
        <taxon>Fungi</taxon>
        <taxon>Dikarya</taxon>
        <taxon>Basidiomycota</taxon>
        <taxon>Pucciniomycotina</taxon>
        <taxon>Pucciniomycetes</taxon>
        <taxon>Pucciniales</taxon>
        <taxon>Sphaerophragmiaceae</taxon>
        <taxon>Austropuccinia</taxon>
    </lineage>
</organism>
<dbReference type="Proteomes" id="UP000765509">
    <property type="component" value="Unassembled WGS sequence"/>
</dbReference>
<protein>
    <submittedName>
        <fullName evidence="1">Uncharacterized protein</fullName>
    </submittedName>
</protein>
<reference evidence="1" key="1">
    <citation type="submission" date="2021-03" db="EMBL/GenBank/DDBJ databases">
        <title>Draft genome sequence of rust myrtle Austropuccinia psidii MF-1, a brazilian biotype.</title>
        <authorList>
            <person name="Quecine M.C."/>
            <person name="Pachon D.M.R."/>
            <person name="Bonatelli M.L."/>
            <person name="Correr F.H."/>
            <person name="Franceschini L.M."/>
            <person name="Leite T.F."/>
            <person name="Margarido G.R.A."/>
            <person name="Almeida C.A."/>
            <person name="Ferrarezi J.A."/>
            <person name="Labate C.A."/>
        </authorList>
    </citation>
    <scope>NUCLEOTIDE SEQUENCE</scope>
    <source>
        <strain evidence="1">MF-1</strain>
    </source>
</reference>
<dbReference type="EMBL" id="AVOT02020209">
    <property type="protein sequence ID" value="MBW0508236.1"/>
    <property type="molecule type" value="Genomic_DNA"/>
</dbReference>
<dbReference type="AlphaFoldDB" id="A0A9Q3DX27"/>
<accession>A0A9Q3DX27</accession>
<sequence>MGNQLLTLKKKVKCLGITLTPTLTPGEHLKDLKKCFRNTFAQLNIWAEPKGIKTTDICCPTHADLTWQYTLVHNKHQEQGQQASQHMEP</sequence>